<dbReference type="PIRSF" id="PIRSF022062">
    <property type="entry name" value="UCP022062"/>
    <property type="match status" value="1"/>
</dbReference>
<protein>
    <recommendedName>
        <fullName evidence="4">Regulatory protein Cgi121</fullName>
    </recommendedName>
</protein>
<dbReference type="InterPro" id="IPR016799">
    <property type="entry name" value="UCP022062"/>
</dbReference>
<evidence type="ECO:0000313" key="2">
    <source>
        <dbReference type="EMBL" id="QNO48051.1"/>
    </source>
</evidence>
<name>A0A7G9YKV2_9EURY</name>
<dbReference type="NCBIfam" id="NF011465">
    <property type="entry name" value="PRK14886.1-1"/>
    <property type="match status" value="1"/>
</dbReference>
<dbReference type="InterPro" id="IPR036504">
    <property type="entry name" value="CGI121/TPRKB_sf"/>
</dbReference>
<dbReference type="Pfam" id="PF08617">
    <property type="entry name" value="CGI-121"/>
    <property type="match status" value="1"/>
</dbReference>
<organism evidence="3">
    <name type="scientific">Candidatus Methanogaster sp. ANME-2c ERB4</name>
    <dbReference type="NCBI Taxonomy" id="2759911"/>
    <lineage>
        <taxon>Archaea</taxon>
        <taxon>Methanobacteriati</taxon>
        <taxon>Methanobacteriota</taxon>
        <taxon>Stenosarchaea group</taxon>
        <taxon>Methanomicrobia</taxon>
        <taxon>Methanosarcinales</taxon>
        <taxon>ANME-2 cluster</taxon>
        <taxon>Candidatus Methanogasteraceae</taxon>
        <taxon>Candidatus Methanogaster</taxon>
    </lineage>
</organism>
<dbReference type="SUPFAM" id="SSF143870">
    <property type="entry name" value="PF0523-like"/>
    <property type="match status" value="1"/>
</dbReference>
<dbReference type="EMBL" id="MT631295">
    <property type="protein sequence ID" value="QNO48051.1"/>
    <property type="molecule type" value="Genomic_DNA"/>
</dbReference>
<comment type="similarity">
    <text evidence="1">Belongs to the CGI121/TPRKB family.</text>
</comment>
<gene>
    <name evidence="2" type="ORF">DGMDECAC_00003</name>
    <name evidence="3" type="ORF">LENKHJGJ_00007</name>
</gene>
<reference evidence="3" key="1">
    <citation type="submission" date="2020-06" db="EMBL/GenBank/DDBJ databases">
        <title>Unique genomic features of the anaerobic methanotrophic archaea.</title>
        <authorList>
            <person name="Chadwick G.L."/>
            <person name="Skennerton C.T."/>
            <person name="Laso-Perez R."/>
            <person name="Leu A.O."/>
            <person name="Speth D.R."/>
            <person name="Yu H."/>
            <person name="Morgan-Lang C."/>
            <person name="Hatzenpichler R."/>
            <person name="Goudeau D."/>
            <person name="Malmstrom R."/>
            <person name="Brazelton W.J."/>
            <person name="Woyke T."/>
            <person name="Hallam S.J."/>
            <person name="Tyson G.W."/>
            <person name="Wegener G."/>
            <person name="Boetius A."/>
            <person name="Orphan V."/>
        </authorList>
    </citation>
    <scope>NUCLEOTIDE SEQUENCE</scope>
</reference>
<sequence length="168" mass="18183">MDIHIIAGTCEIPVIEEFLLRLNNIASSHDITVQAIDAGKTAGEEHIIAAVEKAVRATARSCNISDDLGMEIMLYASGNRQIKRALAMGVRTGRNDVVIIAVGENIPDVAKSELASLVVAADVMKYRHEKRDTIVSFFGITGSEIATVSEAKIPKLVLERVALMGLWK</sequence>
<dbReference type="EMBL" id="MT631357">
    <property type="protein sequence ID" value="QNO48636.1"/>
    <property type="molecule type" value="Genomic_DNA"/>
</dbReference>
<dbReference type="AlphaFoldDB" id="A0A7G9YKV2"/>
<accession>A0A7G9YKV2</accession>
<dbReference type="Gene3D" id="3.30.2380.10">
    <property type="entry name" value="CGI121/TPRKB"/>
    <property type="match status" value="1"/>
</dbReference>
<proteinExistence type="inferred from homology"/>
<evidence type="ECO:0008006" key="4">
    <source>
        <dbReference type="Google" id="ProtNLM"/>
    </source>
</evidence>
<dbReference type="InterPro" id="IPR013926">
    <property type="entry name" value="CGI121/TPRKB"/>
</dbReference>
<evidence type="ECO:0000313" key="3">
    <source>
        <dbReference type="EMBL" id="QNO48636.1"/>
    </source>
</evidence>
<evidence type="ECO:0000256" key="1">
    <source>
        <dbReference type="ARBA" id="ARBA00005546"/>
    </source>
</evidence>